<organism evidence="1 2">
    <name type="scientific">Caerostris extrusa</name>
    <name type="common">Bark spider</name>
    <name type="synonym">Caerostris bankana</name>
    <dbReference type="NCBI Taxonomy" id="172846"/>
    <lineage>
        <taxon>Eukaryota</taxon>
        <taxon>Metazoa</taxon>
        <taxon>Ecdysozoa</taxon>
        <taxon>Arthropoda</taxon>
        <taxon>Chelicerata</taxon>
        <taxon>Arachnida</taxon>
        <taxon>Araneae</taxon>
        <taxon>Araneomorphae</taxon>
        <taxon>Entelegynae</taxon>
        <taxon>Araneoidea</taxon>
        <taxon>Araneidae</taxon>
        <taxon>Caerostris</taxon>
    </lineage>
</organism>
<evidence type="ECO:0000313" key="2">
    <source>
        <dbReference type="Proteomes" id="UP001054945"/>
    </source>
</evidence>
<dbReference type="AlphaFoldDB" id="A0AAV4SXL3"/>
<dbReference type="EMBL" id="BPLR01010032">
    <property type="protein sequence ID" value="GIY36333.1"/>
    <property type="molecule type" value="Genomic_DNA"/>
</dbReference>
<keyword evidence="2" id="KW-1185">Reference proteome</keyword>
<evidence type="ECO:0000313" key="1">
    <source>
        <dbReference type="EMBL" id="GIY36333.1"/>
    </source>
</evidence>
<proteinExistence type="predicted"/>
<protein>
    <submittedName>
        <fullName evidence="1">Uncharacterized protein</fullName>
    </submittedName>
</protein>
<comment type="caution">
    <text evidence="1">The sequence shown here is derived from an EMBL/GenBank/DDBJ whole genome shotgun (WGS) entry which is preliminary data.</text>
</comment>
<dbReference type="Proteomes" id="UP001054945">
    <property type="component" value="Unassembled WGS sequence"/>
</dbReference>
<reference evidence="1 2" key="1">
    <citation type="submission" date="2021-06" db="EMBL/GenBank/DDBJ databases">
        <title>Caerostris extrusa draft genome.</title>
        <authorList>
            <person name="Kono N."/>
            <person name="Arakawa K."/>
        </authorList>
    </citation>
    <scope>NUCLEOTIDE SEQUENCE [LARGE SCALE GENOMIC DNA]</scope>
</reference>
<gene>
    <name evidence="1" type="ORF">CEXT_369491</name>
</gene>
<accession>A0AAV4SXL3</accession>
<name>A0AAV4SXL3_CAEEX</name>
<sequence length="153" mass="17347">MALQYASSSVYEIVHLNKSKKRNKSSRTPRYHQSQPSIKVQIRLLVSRHNSPFHQVSQTSFSNNATIAPRQSEPLYHNAKYLKTLHGIVIISRNQSMAASERDSVDLGTGWISSKQDMTHATLSEAKISMPAFCNVLSHLLTWKYSGFLCQNR</sequence>